<proteinExistence type="predicted"/>
<keyword evidence="1" id="KW-0472">Membrane</keyword>
<accession>A0A0Q4B4Y1</accession>
<feature type="transmembrane region" description="Helical" evidence="1">
    <location>
        <begin position="15"/>
        <end position="37"/>
    </location>
</feature>
<evidence type="ECO:0000313" key="2">
    <source>
        <dbReference type="EMBL" id="KQM08073.1"/>
    </source>
</evidence>
<evidence type="ECO:0000256" key="1">
    <source>
        <dbReference type="SAM" id="Phobius"/>
    </source>
</evidence>
<keyword evidence="1" id="KW-0812">Transmembrane</keyword>
<gene>
    <name evidence="2" type="ORF">AL399_09350</name>
</gene>
<name>A0A0Q4B4Y1_9BACT</name>
<comment type="caution">
    <text evidence="2">The sequence shown here is derived from an EMBL/GenBank/DDBJ whole genome shotgun (WGS) entry which is preliminary data.</text>
</comment>
<keyword evidence="1" id="KW-1133">Transmembrane helix</keyword>
<protein>
    <submittedName>
        <fullName evidence="2">Uncharacterized protein</fullName>
    </submittedName>
</protein>
<dbReference type="EMBL" id="LIIK01000111">
    <property type="protein sequence ID" value="KQM08073.1"/>
    <property type="molecule type" value="Genomic_DNA"/>
</dbReference>
<feature type="non-terminal residue" evidence="2">
    <location>
        <position position="1"/>
    </location>
</feature>
<feature type="non-terminal residue" evidence="2">
    <location>
        <position position="84"/>
    </location>
</feature>
<dbReference type="AlphaFoldDB" id="A0A0Q4B4Y1"/>
<dbReference type="Proteomes" id="UP000054172">
    <property type="component" value="Unassembled WGS sequence"/>
</dbReference>
<sequence>SLPHPTSSFRPKSYYFSRIGTLLGFALLAVVGMRGGYLGGQRPIRLTDANIFVRRPTEASLILNTPFSILRTLGKRSFVVPHYF</sequence>
<dbReference type="PATRIC" id="fig|1702214.3.peg.1800"/>
<evidence type="ECO:0000313" key="3">
    <source>
        <dbReference type="Proteomes" id="UP000054172"/>
    </source>
</evidence>
<reference evidence="2" key="1">
    <citation type="submission" date="2015-08" db="EMBL/GenBank/DDBJ databases">
        <title>Candidatus Bacteriodes Periocalifornicus.</title>
        <authorList>
            <person name="McLean J.S."/>
            <person name="Kelley S."/>
        </authorList>
    </citation>
    <scope>NUCLEOTIDE SEQUENCE [LARGE SCALE GENOMIC DNA]</scope>
    <source>
        <strain evidence="2">12B</strain>
    </source>
</reference>
<organism evidence="2 3">
    <name type="scientific">Candidatus [Bacteroides] periocalifornicus</name>
    <dbReference type="NCBI Taxonomy" id="1702214"/>
    <lineage>
        <taxon>Bacteria</taxon>
        <taxon>Pseudomonadati</taxon>
        <taxon>Bacteroidota</taxon>
    </lineage>
</organism>
<keyword evidence="3" id="KW-1185">Reference proteome</keyword>